<evidence type="ECO:0000313" key="2">
    <source>
        <dbReference type="EMBL" id="MBC3797254.1"/>
    </source>
</evidence>
<dbReference type="InterPro" id="IPR037914">
    <property type="entry name" value="SpoVT-AbrB_sf"/>
</dbReference>
<dbReference type="SMART" id="SM00966">
    <property type="entry name" value="SpoVT_AbrB"/>
    <property type="match status" value="1"/>
</dbReference>
<dbReference type="Pfam" id="PF04014">
    <property type="entry name" value="MazE_antitoxin"/>
    <property type="match status" value="1"/>
</dbReference>
<evidence type="ECO:0000313" key="3">
    <source>
        <dbReference type="Proteomes" id="UP000653358"/>
    </source>
</evidence>
<dbReference type="SUPFAM" id="SSF89447">
    <property type="entry name" value="AbrB/MazE/MraZ-like"/>
    <property type="match status" value="1"/>
</dbReference>
<feature type="domain" description="SpoVT-AbrB" evidence="1">
    <location>
        <begin position="4"/>
        <end position="49"/>
    </location>
</feature>
<evidence type="ECO:0000259" key="1">
    <source>
        <dbReference type="SMART" id="SM00966"/>
    </source>
</evidence>
<reference evidence="2 3" key="1">
    <citation type="journal article" date="2020" name="mSystems">
        <title>Defining Genomic and Predicted Metabolic Features of the Acetobacterium Genus.</title>
        <authorList>
            <person name="Ross D.E."/>
            <person name="Marshall C.W."/>
            <person name="Gulliver D."/>
            <person name="May H.D."/>
            <person name="Norman R.S."/>
        </authorList>
    </citation>
    <scope>NUCLEOTIDE SEQUENCE [LARGE SCALE GENOMIC DNA]</scope>
    <source>
        <strain evidence="2 3">DSM 9173</strain>
    </source>
</reference>
<name>A0ABR6WLL2_9FIRM</name>
<gene>
    <name evidence="2" type="ORF">GH807_09355</name>
</gene>
<keyword evidence="2" id="KW-0238">DNA-binding</keyword>
<accession>A0ABR6WLL2</accession>
<dbReference type="Gene3D" id="2.10.260.10">
    <property type="match status" value="1"/>
</dbReference>
<dbReference type="Proteomes" id="UP000653358">
    <property type="component" value="Unassembled WGS sequence"/>
</dbReference>
<comment type="caution">
    <text evidence="2">The sequence shown here is derived from an EMBL/GenBank/DDBJ whole genome shotgun (WGS) entry which is preliminary data.</text>
</comment>
<organism evidence="2 3">
    <name type="scientific">Acetobacterium tundrae</name>
    <dbReference type="NCBI Taxonomy" id="132932"/>
    <lineage>
        <taxon>Bacteria</taxon>
        <taxon>Bacillati</taxon>
        <taxon>Bacillota</taxon>
        <taxon>Clostridia</taxon>
        <taxon>Eubacteriales</taxon>
        <taxon>Eubacteriaceae</taxon>
        <taxon>Acetobacterium</taxon>
    </lineage>
</organism>
<keyword evidence="3" id="KW-1185">Reference proteome</keyword>
<protein>
    <submittedName>
        <fullName evidence="2">AbrB/MazE/SpoVT family DNA-binding domain-containing protein</fullName>
    </submittedName>
</protein>
<sequence>MDLAKVMSKGQVTIPINIRKKLNLKEGDKVVFIEKNGYMVIANSTMLALEQVQNAFEGEAERLDLKSEEDVVNLVKEVRKERFEEKKEKKQ</sequence>
<dbReference type="GO" id="GO:0003677">
    <property type="term" value="F:DNA binding"/>
    <property type="evidence" value="ECO:0007669"/>
    <property type="project" value="UniProtKB-KW"/>
</dbReference>
<dbReference type="NCBIfam" id="TIGR01439">
    <property type="entry name" value="lp_hng_hel_AbrB"/>
    <property type="match status" value="1"/>
</dbReference>
<dbReference type="InterPro" id="IPR007159">
    <property type="entry name" value="SpoVT-AbrB_dom"/>
</dbReference>
<proteinExistence type="predicted"/>
<dbReference type="EMBL" id="WJBB01000009">
    <property type="protein sequence ID" value="MBC3797254.1"/>
    <property type="molecule type" value="Genomic_DNA"/>
</dbReference>
<dbReference type="RefSeq" id="WP_148603069.1">
    <property type="nucleotide sequence ID" value="NZ_RXYB01000005.1"/>
</dbReference>